<dbReference type="EMBL" id="CAMAPE010000025">
    <property type="protein sequence ID" value="CAH9091054.1"/>
    <property type="molecule type" value="Genomic_DNA"/>
</dbReference>
<protein>
    <submittedName>
        <fullName evidence="1">Uncharacterized protein</fullName>
    </submittedName>
</protein>
<sequence>MCRTSCFNRKVENFFGTTKKCKLPKSNGTEGVYYVDCPKKLCHFPIKTTNLWSYLFLFSLHKPPSHNFYFSYFSPNFNLPKYIGRKGAAIRERSCRRNGREQLSLRKRKHAEADSSQLYVARDRAMHPDWRRAHGYPKEQRRQDTIRYTYLGVNSQFFGKINTVICVCYW</sequence>
<evidence type="ECO:0000313" key="2">
    <source>
        <dbReference type="Proteomes" id="UP001152484"/>
    </source>
</evidence>
<evidence type="ECO:0000313" key="1">
    <source>
        <dbReference type="EMBL" id="CAH9091054.1"/>
    </source>
</evidence>
<comment type="caution">
    <text evidence="1">The sequence shown here is derived from an EMBL/GenBank/DDBJ whole genome shotgun (WGS) entry which is preliminary data.</text>
</comment>
<accession>A0A9P0Z8T3</accession>
<reference evidence="1" key="1">
    <citation type="submission" date="2022-07" db="EMBL/GenBank/DDBJ databases">
        <authorList>
            <person name="Macas J."/>
            <person name="Novak P."/>
            <person name="Neumann P."/>
        </authorList>
    </citation>
    <scope>NUCLEOTIDE SEQUENCE</scope>
</reference>
<gene>
    <name evidence="1" type="ORF">CEURO_LOCUS11475</name>
</gene>
<keyword evidence="2" id="KW-1185">Reference proteome</keyword>
<name>A0A9P0Z8T3_CUSEU</name>
<proteinExistence type="predicted"/>
<dbReference type="AlphaFoldDB" id="A0A9P0Z8T3"/>
<organism evidence="1 2">
    <name type="scientific">Cuscuta europaea</name>
    <name type="common">European dodder</name>
    <dbReference type="NCBI Taxonomy" id="41803"/>
    <lineage>
        <taxon>Eukaryota</taxon>
        <taxon>Viridiplantae</taxon>
        <taxon>Streptophyta</taxon>
        <taxon>Embryophyta</taxon>
        <taxon>Tracheophyta</taxon>
        <taxon>Spermatophyta</taxon>
        <taxon>Magnoliopsida</taxon>
        <taxon>eudicotyledons</taxon>
        <taxon>Gunneridae</taxon>
        <taxon>Pentapetalae</taxon>
        <taxon>asterids</taxon>
        <taxon>lamiids</taxon>
        <taxon>Solanales</taxon>
        <taxon>Convolvulaceae</taxon>
        <taxon>Cuscuteae</taxon>
        <taxon>Cuscuta</taxon>
        <taxon>Cuscuta subgen. Cuscuta</taxon>
    </lineage>
</organism>
<dbReference type="Proteomes" id="UP001152484">
    <property type="component" value="Unassembled WGS sequence"/>
</dbReference>